<evidence type="ECO:0000313" key="1">
    <source>
        <dbReference type="EMBL" id="MDY8108919.1"/>
    </source>
</evidence>
<keyword evidence="2" id="KW-1185">Reference proteome</keyword>
<sequence>MTSYLIDLLLLAALVVTALRSGRMYKELRALRDAESGLLTALALSEASLNKAAEAVIALKYDGLSTLKALEAERANATLAAALLSDLVKRADFHAGGVADLTLRTVRVSS</sequence>
<organism evidence="1 2">
    <name type="scientific">Fulvimarina uroteuthidis</name>
    <dbReference type="NCBI Taxonomy" id="3098149"/>
    <lineage>
        <taxon>Bacteria</taxon>
        <taxon>Pseudomonadati</taxon>
        <taxon>Pseudomonadota</taxon>
        <taxon>Alphaproteobacteria</taxon>
        <taxon>Hyphomicrobiales</taxon>
        <taxon>Aurantimonadaceae</taxon>
        <taxon>Fulvimarina</taxon>
    </lineage>
</organism>
<dbReference type="Proteomes" id="UP001294412">
    <property type="component" value="Unassembled WGS sequence"/>
</dbReference>
<reference evidence="1 2" key="1">
    <citation type="submission" date="2023-12" db="EMBL/GenBank/DDBJ databases">
        <title>Description of Novel Strain Fulvimarina sp. 2208YS6-2-32 isolated from Uroteuthis (Photololigo) edulis.</title>
        <authorList>
            <person name="Park J.-S."/>
        </authorList>
    </citation>
    <scope>NUCLEOTIDE SEQUENCE [LARGE SCALE GENOMIC DNA]</scope>
    <source>
        <strain evidence="1 2">2208YS6-2-32</strain>
    </source>
</reference>
<gene>
    <name evidence="1" type="ORF">U0C82_07145</name>
</gene>
<dbReference type="RefSeq" id="WP_322186383.1">
    <property type="nucleotide sequence ID" value="NZ_JAXLPB010000002.1"/>
</dbReference>
<proteinExistence type="predicted"/>
<protein>
    <submittedName>
        <fullName evidence="1">Uncharacterized protein</fullName>
    </submittedName>
</protein>
<comment type="caution">
    <text evidence="1">The sequence shown here is derived from an EMBL/GenBank/DDBJ whole genome shotgun (WGS) entry which is preliminary data.</text>
</comment>
<accession>A0ABU5I0K2</accession>
<evidence type="ECO:0000313" key="2">
    <source>
        <dbReference type="Proteomes" id="UP001294412"/>
    </source>
</evidence>
<name>A0ABU5I0K2_9HYPH</name>
<dbReference type="EMBL" id="JAXLPB010000002">
    <property type="protein sequence ID" value="MDY8108919.1"/>
    <property type="molecule type" value="Genomic_DNA"/>
</dbReference>